<proteinExistence type="predicted"/>
<dbReference type="EMBL" id="JAVHNQ010000001">
    <property type="protein sequence ID" value="KAK6359388.1"/>
    <property type="molecule type" value="Genomic_DNA"/>
</dbReference>
<feature type="chain" id="PRO_5043552877" evidence="1">
    <location>
        <begin position="19"/>
        <end position="334"/>
    </location>
</feature>
<gene>
    <name evidence="2" type="ORF">TWF696_000548</name>
</gene>
<keyword evidence="1" id="KW-0732">Signal</keyword>
<name>A0AAV9VE99_9PEZI</name>
<dbReference type="AlphaFoldDB" id="A0AAV9VE99"/>
<feature type="signal peptide" evidence="1">
    <location>
        <begin position="1"/>
        <end position="18"/>
    </location>
</feature>
<reference evidence="2 3" key="1">
    <citation type="submission" date="2019-10" db="EMBL/GenBank/DDBJ databases">
        <authorList>
            <person name="Palmer J.M."/>
        </authorList>
    </citation>
    <scope>NUCLEOTIDE SEQUENCE [LARGE SCALE GENOMIC DNA]</scope>
    <source>
        <strain evidence="2 3">TWF696</strain>
    </source>
</reference>
<sequence>MLLKALLIGSSFAHVALANKCDADNCLRALRATQIPTRLAQAQADCSSYFAIPTVTYTETLTFSETESATTVVTETSIVELTVTTVVEDTSTTTLDLGTTATVTTLVPIKKRQNAAPPAYAPACTGTRLASACLCISVSSPTVTPSTTITVSTTLSFSTTQTDIETETISTVVATETSTDLDIVTKTIGAVATTTIKPFRIKASFDTNPANDKYLYPFARFGGTNPIYYTGFADTLAAGATYILDGTTIKLLSTGAVLSCQTNIDWAWVYGQAYSGNSAPCVCNIDPTTKVITITGGQNSVLAQWDLRMTIAKSVQSMWGAYRLVTSLKAIAAV</sequence>
<accession>A0AAV9VE99</accession>
<evidence type="ECO:0000313" key="2">
    <source>
        <dbReference type="EMBL" id="KAK6359388.1"/>
    </source>
</evidence>
<comment type="caution">
    <text evidence="2">The sequence shown here is derived from an EMBL/GenBank/DDBJ whole genome shotgun (WGS) entry which is preliminary data.</text>
</comment>
<dbReference type="Proteomes" id="UP001375240">
    <property type="component" value="Unassembled WGS sequence"/>
</dbReference>
<protein>
    <submittedName>
        <fullName evidence="2">Uncharacterized protein</fullName>
    </submittedName>
</protein>
<keyword evidence="3" id="KW-1185">Reference proteome</keyword>
<evidence type="ECO:0000256" key="1">
    <source>
        <dbReference type="SAM" id="SignalP"/>
    </source>
</evidence>
<organism evidence="2 3">
    <name type="scientific">Orbilia brochopaga</name>
    <dbReference type="NCBI Taxonomy" id="3140254"/>
    <lineage>
        <taxon>Eukaryota</taxon>
        <taxon>Fungi</taxon>
        <taxon>Dikarya</taxon>
        <taxon>Ascomycota</taxon>
        <taxon>Pezizomycotina</taxon>
        <taxon>Orbiliomycetes</taxon>
        <taxon>Orbiliales</taxon>
        <taxon>Orbiliaceae</taxon>
        <taxon>Orbilia</taxon>
    </lineage>
</organism>
<evidence type="ECO:0000313" key="3">
    <source>
        <dbReference type="Proteomes" id="UP001375240"/>
    </source>
</evidence>